<reference evidence="2" key="1">
    <citation type="submission" date="2023-07" db="EMBL/GenBank/DDBJ databases">
        <title>The genome sequence of Rhodocytophaga aerolata KACC 12507.</title>
        <authorList>
            <person name="Zhang X."/>
        </authorList>
    </citation>
    <scope>NUCLEOTIDE SEQUENCE</scope>
    <source>
        <strain evidence="2">KACC 12507</strain>
    </source>
</reference>
<keyword evidence="1" id="KW-0812">Transmembrane</keyword>
<protein>
    <recommendedName>
        <fullName evidence="4">DUF1772 domain-containing protein</fullName>
    </recommendedName>
</protein>
<dbReference type="Proteomes" id="UP001168528">
    <property type="component" value="Unassembled WGS sequence"/>
</dbReference>
<feature type="transmembrane region" description="Helical" evidence="1">
    <location>
        <begin position="30"/>
        <end position="58"/>
    </location>
</feature>
<gene>
    <name evidence="2" type="ORF">Q0590_10180</name>
</gene>
<evidence type="ECO:0008006" key="4">
    <source>
        <dbReference type="Google" id="ProtNLM"/>
    </source>
</evidence>
<proteinExistence type="predicted"/>
<keyword evidence="1" id="KW-1133">Transmembrane helix</keyword>
<accession>A0ABT8R5E8</accession>
<evidence type="ECO:0000256" key="1">
    <source>
        <dbReference type="SAM" id="Phobius"/>
    </source>
</evidence>
<feature type="transmembrane region" description="Helical" evidence="1">
    <location>
        <begin position="151"/>
        <end position="170"/>
    </location>
</feature>
<dbReference type="EMBL" id="JAUKPO010000004">
    <property type="protein sequence ID" value="MDO1446619.1"/>
    <property type="molecule type" value="Genomic_DNA"/>
</dbReference>
<evidence type="ECO:0000313" key="2">
    <source>
        <dbReference type="EMBL" id="MDO1446619.1"/>
    </source>
</evidence>
<organism evidence="2 3">
    <name type="scientific">Rhodocytophaga aerolata</name>
    <dbReference type="NCBI Taxonomy" id="455078"/>
    <lineage>
        <taxon>Bacteria</taxon>
        <taxon>Pseudomonadati</taxon>
        <taxon>Bacteroidota</taxon>
        <taxon>Cytophagia</taxon>
        <taxon>Cytophagales</taxon>
        <taxon>Rhodocytophagaceae</taxon>
        <taxon>Rhodocytophaga</taxon>
    </lineage>
</organism>
<comment type="caution">
    <text evidence="2">The sequence shown here is derived from an EMBL/GenBank/DDBJ whole genome shotgun (WGS) entry which is preliminary data.</text>
</comment>
<sequence length="173" mass="19348">MAFVTGVYGKHGQFSNKPFGNRLCYKKSMVFALLLLNLLVSACLTGLIWFVQIVHYPIFAKVPASHFIAYQTTHMQTTGYVVAGPMLLELVASSVLLLYTLPGKMQLLTVGAFALVVLIWLTTFFVSVPIHNTLVTNGFHQDMITKLVATNWVRTLAWTLRTGILVYLVLKLR</sequence>
<name>A0ABT8R5E8_9BACT</name>
<evidence type="ECO:0000313" key="3">
    <source>
        <dbReference type="Proteomes" id="UP001168528"/>
    </source>
</evidence>
<keyword evidence="3" id="KW-1185">Reference proteome</keyword>
<keyword evidence="1" id="KW-0472">Membrane</keyword>
<feature type="transmembrane region" description="Helical" evidence="1">
    <location>
        <begin position="78"/>
        <end position="100"/>
    </location>
</feature>
<dbReference type="RefSeq" id="WP_302037418.1">
    <property type="nucleotide sequence ID" value="NZ_JAUKPO010000004.1"/>
</dbReference>
<feature type="transmembrane region" description="Helical" evidence="1">
    <location>
        <begin position="107"/>
        <end position="131"/>
    </location>
</feature>